<keyword evidence="2" id="KW-1185">Reference proteome</keyword>
<comment type="caution">
    <text evidence="1">The sequence shown here is derived from an EMBL/GenBank/DDBJ whole genome shotgun (WGS) entry which is preliminary data.</text>
</comment>
<dbReference type="EMBL" id="JBFNXR010000048">
    <property type="protein sequence ID" value="MEW9855900.1"/>
    <property type="molecule type" value="Genomic_DNA"/>
</dbReference>
<evidence type="ECO:0000313" key="2">
    <source>
        <dbReference type="Proteomes" id="UP001556118"/>
    </source>
</evidence>
<proteinExistence type="predicted"/>
<sequence>MGLTVGLPQRIARKRNRSERWRSQAHCSFVRSHHCVVPGCQQMPIEVAHIRAGSDAGTGRKPSDWFTVSLCRDHHSEQHRIGEGPFERAHGIDLHALAAEFAAASPKAAEIRLEQRERTR</sequence>
<protein>
    <submittedName>
        <fullName evidence="1">HNHc nuclease</fullName>
    </submittedName>
</protein>
<name>A0ABV3RCW6_9SPHN</name>
<gene>
    <name evidence="1" type="ORF">ABUH87_12195</name>
</gene>
<dbReference type="Proteomes" id="UP001556118">
    <property type="component" value="Unassembled WGS sequence"/>
</dbReference>
<dbReference type="Pfam" id="PF06147">
    <property type="entry name" value="DUF968"/>
    <property type="match status" value="1"/>
</dbReference>
<reference evidence="1 2" key="1">
    <citation type="submission" date="2024-06" db="EMBL/GenBank/DDBJ databases">
        <title>Novosphingobium rhizovicinus M1R2S20.</title>
        <authorList>
            <person name="Sun J.-Q."/>
        </authorList>
    </citation>
    <scope>NUCLEOTIDE SEQUENCE [LARGE SCALE GENOMIC DNA]</scope>
    <source>
        <strain evidence="1 2">M1R2S20</strain>
    </source>
</reference>
<dbReference type="RefSeq" id="WP_367774043.1">
    <property type="nucleotide sequence ID" value="NZ_JBFNXR010000048.1"/>
</dbReference>
<organism evidence="1 2">
    <name type="scientific">Novosphingobium rhizovicinum</name>
    <dbReference type="NCBI Taxonomy" id="3228928"/>
    <lineage>
        <taxon>Bacteria</taxon>
        <taxon>Pseudomonadati</taxon>
        <taxon>Pseudomonadota</taxon>
        <taxon>Alphaproteobacteria</taxon>
        <taxon>Sphingomonadales</taxon>
        <taxon>Sphingomonadaceae</taxon>
        <taxon>Novosphingobium</taxon>
    </lineage>
</organism>
<dbReference type="InterPro" id="IPR010373">
    <property type="entry name" value="DUF968"/>
</dbReference>
<evidence type="ECO:0000313" key="1">
    <source>
        <dbReference type="EMBL" id="MEW9855900.1"/>
    </source>
</evidence>
<accession>A0ABV3RCW6</accession>